<evidence type="ECO:0000313" key="5">
    <source>
        <dbReference type="EMBL" id="GIH68596.1"/>
    </source>
</evidence>
<name>A0A8J3VY55_9ACTN</name>
<keyword evidence="6" id="KW-1185">Reference proteome</keyword>
<dbReference type="InterPro" id="IPR041583">
    <property type="entry name" value="TetR_C_31"/>
</dbReference>
<dbReference type="PANTHER" id="PTHR30055:SF226">
    <property type="entry name" value="HTH-TYPE TRANSCRIPTIONAL REGULATOR PKSA"/>
    <property type="match status" value="1"/>
</dbReference>
<dbReference type="InterPro" id="IPR009057">
    <property type="entry name" value="Homeodomain-like_sf"/>
</dbReference>
<feature type="DNA-binding region" description="H-T-H motif" evidence="2">
    <location>
        <begin position="34"/>
        <end position="53"/>
    </location>
</feature>
<dbReference type="PROSITE" id="PS50977">
    <property type="entry name" value="HTH_TETR_2"/>
    <property type="match status" value="1"/>
</dbReference>
<feature type="domain" description="HTH tetR-type" evidence="4">
    <location>
        <begin position="11"/>
        <end position="71"/>
    </location>
</feature>
<dbReference type="Gene3D" id="1.10.357.10">
    <property type="entry name" value="Tetracycline Repressor, domain 2"/>
    <property type="match status" value="1"/>
</dbReference>
<dbReference type="InterPro" id="IPR036271">
    <property type="entry name" value="Tet_transcr_reg_TetR-rel_C_sf"/>
</dbReference>
<evidence type="ECO:0000256" key="3">
    <source>
        <dbReference type="SAM" id="MobiDB-lite"/>
    </source>
</evidence>
<dbReference type="RefSeq" id="WP_204011451.1">
    <property type="nucleotide sequence ID" value="NZ_BOOG01000008.1"/>
</dbReference>
<dbReference type="SUPFAM" id="SSF48498">
    <property type="entry name" value="Tetracyclin repressor-like, C-terminal domain"/>
    <property type="match status" value="1"/>
</dbReference>
<proteinExistence type="predicted"/>
<dbReference type="PRINTS" id="PR00455">
    <property type="entry name" value="HTHTETR"/>
</dbReference>
<evidence type="ECO:0000259" key="4">
    <source>
        <dbReference type="PROSITE" id="PS50977"/>
    </source>
</evidence>
<protein>
    <submittedName>
        <fullName evidence="5">TetR family transcriptional regulator</fullName>
    </submittedName>
</protein>
<evidence type="ECO:0000256" key="1">
    <source>
        <dbReference type="ARBA" id="ARBA00023125"/>
    </source>
</evidence>
<accession>A0A8J3VY55</accession>
<feature type="region of interest" description="Disordered" evidence="3">
    <location>
        <begin position="189"/>
        <end position="208"/>
    </location>
</feature>
<keyword evidence="1 2" id="KW-0238">DNA-binding</keyword>
<dbReference type="PANTHER" id="PTHR30055">
    <property type="entry name" value="HTH-TYPE TRANSCRIPTIONAL REGULATOR RUTR"/>
    <property type="match status" value="1"/>
</dbReference>
<dbReference type="Proteomes" id="UP000610966">
    <property type="component" value="Unassembled WGS sequence"/>
</dbReference>
<organism evidence="5 6">
    <name type="scientific">Sphaerimonospora thailandensis</name>
    <dbReference type="NCBI Taxonomy" id="795644"/>
    <lineage>
        <taxon>Bacteria</taxon>
        <taxon>Bacillati</taxon>
        <taxon>Actinomycetota</taxon>
        <taxon>Actinomycetes</taxon>
        <taxon>Streptosporangiales</taxon>
        <taxon>Streptosporangiaceae</taxon>
        <taxon>Sphaerimonospora</taxon>
    </lineage>
</organism>
<sequence>MAGSTAADRGREVRRRLLRVAAELIAERGWTAVSTRMLAERAGVAPGVVHYHFSSVRALLAEAALGVIGDVVEQAGPALARAATPGEALGLMMGLLEDHDGRDATSLLFTEAYLAATRDEGLRRSLAEVMTGFRRRLAGHLTEHAVPFPEATAAVLAAAIDGIVLHRALGPGLEASDVAPVLHRLVTPLDRHAPDDDRPPPRKAGESA</sequence>
<gene>
    <name evidence="5" type="ORF">Mth01_08490</name>
</gene>
<evidence type="ECO:0000313" key="6">
    <source>
        <dbReference type="Proteomes" id="UP000610966"/>
    </source>
</evidence>
<dbReference type="EMBL" id="BOOG01000008">
    <property type="protein sequence ID" value="GIH68596.1"/>
    <property type="molecule type" value="Genomic_DNA"/>
</dbReference>
<dbReference type="SUPFAM" id="SSF46689">
    <property type="entry name" value="Homeodomain-like"/>
    <property type="match status" value="1"/>
</dbReference>
<dbReference type="Pfam" id="PF00440">
    <property type="entry name" value="TetR_N"/>
    <property type="match status" value="1"/>
</dbReference>
<comment type="caution">
    <text evidence="5">The sequence shown here is derived from an EMBL/GenBank/DDBJ whole genome shotgun (WGS) entry which is preliminary data.</text>
</comment>
<dbReference type="AlphaFoldDB" id="A0A8J3VY55"/>
<dbReference type="InterPro" id="IPR001647">
    <property type="entry name" value="HTH_TetR"/>
</dbReference>
<reference evidence="5" key="1">
    <citation type="submission" date="2021-01" db="EMBL/GenBank/DDBJ databases">
        <title>Whole genome shotgun sequence of Sphaerimonospora thailandensis NBRC 107569.</title>
        <authorList>
            <person name="Komaki H."/>
            <person name="Tamura T."/>
        </authorList>
    </citation>
    <scope>NUCLEOTIDE SEQUENCE</scope>
    <source>
        <strain evidence="5">NBRC 107569</strain>
    </source>
</reference>
<dbReference type="GO" id="GO:0000976">
    <property type="term" value="F:transcription cis-regulatory region binding"/>
    <property type="evidence" value="ECO:0007669"/>
    <property type="project" value="TreeGrafter"/>
</dbReference>
<dbReference type="InterPro" id="IPR050109">
    <property type="entry name" value="HTH-type_TetR-like_transc_reg"/>
</dbReference>
<dbReference type="GO" id="GO:0003700">
    <property type="term" value="F:DNA-binding transcription factor activity"/>
    <property type="evidence" value="ECO:0007669"/>
    <property type="project" value="TreeGrafter"/>
</dbReference>
<evidence type="ECO:0000256" key="2">
    <source>
        <dbReference type="PROSITE-ProRule" id="PRU00335"/>
    </source>
</evidence>
<dbReference type="Pfam" id="PF17940">
    <property type="entry name" value="TetR_C_31"/>
    <property type="match status" value="1"/>
</dbReference>